<name>A0A4V2YRM9_9ACTN</name>
<feature type="compositionally biased region" description="Pro residues" evidence="6">
    <location>
        <begin position="413"/>
        <end position="425"/>
    </location>
</feature>
<dbReference type="GO" id="GO:0005886">
    <property type="term" value="C:plasma membrane"/>
    <property type="evidence" value="ECO:0007669"/>
    <property type="project" value="UniProtKB-ARBA"/>
</dbReference>
<dbReference type="PROSITE" id="PS01270">
    <property type="entry name" value="BAND_7"/>
    <property type="match status" value="1"/>
</dbReference>
<dbReference type="GO" id="GO:0098552">
    <property type="term" value="C:side of membrane"/>
    <property type="evidence" value="ECO:0007669"/>
    <property type="project" value="UniProtKB-ARBA"/>
</dbReference>
<dbReference type="InterPro" id="IPR050710">
    <property type="entry name" value="Band7/mec-2_domain"/>
</dbReference>
<evidence type="ECO:0000256" key="3">
    <source>
        <dbReference type="ARBA" id="ARBA00022692"/>
    </source>
</evidence>
<keyword evidence="5 7" id="KW-0472">Membrane</keyword>
<evidence type="ECO:0000259" key="8">
    <source>
        <dbReference type="SMART" id="SM00244"/>
    </source>
</evidence>
<dbReference type="InterPro" id="IPR018080">
    <property type="entry name" value="Band_7/stomatin-like_CS"/>
</dbReference>
<feature type="domain" description="Band 7" evidence="8">
    <location>
        <begin position="25"/>
        <end position="183"/>
    </location>
</feature>
<evidence type="ECO:0000313" key="10">
    <source>
        <dbReference type="Proteomes" id="UP000295217"/>
    </source>
</evidence>
<dbReference type="InterPro" id="IPR036013">
    <property type="entry name" value="Band_7/SPFH_dom_sf"/>
</dbReference>
<dbReference type="Proteomes" id="UP000295217">
    <property type="component" value="Unassembled WGS sequence"/>
</dbReference>
<dbReference type="SUPFAM" id="SSF117892">
    <property type="entry name" value="Band 7/SPFH domain"/>
    <property type="match status" value="1"/>
</dbReference>
<evidence type="ECO:0000256" key="6">
    <source>
        <dbReference type="SAM" id="MobiDB-lite"/>
    </source>
</evidence>
<dbReference type="PANTHER" id="PTHR43327:SF10">
    <property type="entry name" value="STOMATIN-LIKE PROTEIN 2, MITOCHONDRIAL"/>
    <property type="match status" value="1"/>
</dbReference>
<proteinExistence type="inferred from homology"/>
<dbReference type="PANTHER" id="PTHR43327">
    <property type="entry name" value="STOMATIN-LIKE PROTEIN 2, MITOCHONDRIAL"/>
    <property type="match status" value="1"/>
</dbReference>
<dbReference type="InterPro" id="IPR001972">
    <property type="entry name" value="Stomatin_HflK_fam"/>
</dbReference>
<comment type="similarity">
    <text evidence="2">Belongs to the band 7/mec-2 family.</text>
</comment>
<dbReference type="Pfam" id="PF01145">
    <property type="entry name" value="Band_7"/>
    <property type="match status" value="1"/>
</dbReference>
<reference evidence="9 10" key="1">
    <citation type="submission" date="2019-02" db="EMBL/GenBank/DDBJ databases">
        <title>Draft genome sequences of novel Actinobacteria.</title>
        <authorList>
            <person name="Sahin N."/>
            <person name="Ay H."/>
            <person name="Saygin H."/>
        </authorList>
    </citation>
    <scope>NUCLEOTIDE SEQUENCE [LARGE SCALE GENOMIC DNA]</scope>
    <source>
        <strain evidence="9 10">8K307</strain>
    </source>
</reference>
<gene>
    <name evidence="9" type="ORF">E1262_21145</name>
</gene>
<feature type="region of interest" description="Disordered" evidence="6">
    <location>
        <begin position="349"/>
        <end position="425"/>
    </location>
</feature>
<dbReference type="EMBL" id="SMLB01000035">
    <property type="protein sequence ID" value="TDD66837.1"/>
    <property type="molecule type" value="Genomic_DNA"/>
</dbReference>
<keyword evidence="4 7" id="KW-1133">Transmembrane helix</keyword>
<evidence type="ECO:0000256" key="5">
    <source>
        <dbReference type="ARBA" id="ARBA00023136"/>
    </source>
</evidence>
<protein>
    <submittedName>
        <fullName evidence="9">SPFH/Band 7/PHB domain protein</fullName>
    </submittedName>
</protein>
<dbReference type="AlphaFoldDB" id="A0A4V2YRM9"/>
<dbReference type="SMART" id="SM00244">
    <property type="entry name" value="PHB"/>
    <property type="match status" value="1"/>
</dbReference>
<evidence type="ECO:0000256" key="4">
    <source>
        <dbReference type="ARBA" id="ARBA00022989"/>
    </source>
</evidence>
<feature type="compositionally biased region" description="Low complexity" evidence="6">
    <location>
        <begin position="349"/>
        <end position="382"/>
    </location>
</feature>
<dbReference type="OrthoDB" id="9809197at2"/>
<evidence type="ECO:0000256" key="2">
    <source>
        <dbReference type="ARBA" id="ARBA00008164"/>
    </source>
</evidence>
<feature type="transmembrane region" description="Helical" evidence="7">
    <location>
        <begin position="6"/>
        <end position="24"/>
    </location>
</feature>
<evidence type="ECO:0000313" key="9">
    <source>
        <dbReference type="EMBL" id="TDD66837.1"/>
    </source>
</evidence>
<comment type="subcellular location">
    <subcellularLocation>
        <location evidence="1">Membrane</location>
        <topology evidence="1">Single-pass membrane protein</topology>
    </subcellularLocation>
</comment>
<dbReference type="CDD" id="cd08829">
    <property type="entry name" value="SPFH_paraslipin"/>
    <property type="match status" value="1"/>
</dbReference>
<keyword evidence="10" id="KW-1185">Reference proteome</keyword>
<dbReference type="Gene3D" id="3.30.479.30">
    <property type="entry name" value="Band 7 domain"/>
    <property type="match status" value="1"/>
</dbReference>
<evidence type="ECO:0000256" key="1">
    <source>
        <dbReference type="ARBA" id="ARBA00004167"/>
    </source>
</evidence>
<dbReference type="PRINTS" id="PR00721">
    <property type="entry name" value="STOMATIN"/>
</dbReference>
<dbReference type="FunFam" id="3.30.479.30:FF:000004">
    <property type="entry name" value="Putative membrane protease family, stomatin"/>
    <property type="match status" value="1"/>
</dbReference>
<organism evidence="9 10">
    <name type="scientific">Jiangella aurantiaca</name>
    <dbReference type="NCBI Taxonomy" id="2530373"/>
    <lineage>
        <taxon>Bacteria</taxon>
        <taxon>Bacillati</taxon>
        <taxon>Actinomycetota</taxon>
        <taxon>Actinomycetes</taxon>
        <taxon>Jiangellales</taxon>
        <taxon>Jiangellaceae</taxon>
        <taxon>Jiangella</taxon>
    </lineage>
</organism>
<evidence type="ECO:0000256" key="7">
    <source>
        <dbReference type="SAM" id="Phobius"/>
    </source>
</evidence>
<keyword evidence="3 7" id="KW-0812">Transmembrane</keyword>
<sequence length="425" mass="44886">MEAGQIFVLLVVILLAIFVLVTLAKSVRIVPQARAGIVERLGRYQRTLDPGLTVVVPFIDRVLPLLDLREQVVSFPPQPVITQDNLVVSIDTVIYYQVNDPKAATYEIANYIQGIEQLTVTTLRNVIGGMDLERTLTSREEINNALRGVLDDATGKWGIRVNRVELKAIDPPPSIQDSMEKQMRADRDKRAAILNAEGVRQSQILTAEGQKQSAILTAEGDKQSQILRAEAEKQAQILRADGEAKAIGAVFDAIHRGNPDQKLLAYQYLQMMPEIAKGDSNKVWIVPSEFGKALEGLGDAVGRFGSGFAPGAIPADDGAAEEVEAAAQQAAAEGETAVAAAQDEVRRALQAAQAASDPSAPLSSAGADDGASAGEAGEGASDASRDEDEAGPALGRDLAADPGDEPGTDSDRPPSPPAPPAPPAG</sequence>
<comment type="caution">
    <text evidence="9">The sequence shown here is derived from an EMBL/GenBank/DDBJ whole genome shotgun (WGS) entry which is preliminary data.</text>
</comment>
<dbReference type="InterPro" id="IPR001107">
    <property type="entry name" value="Band_7"/>
</dbReference>
<accession>A0A4V2YRM9</accession>